<organism evidence="2 3">
    <name type="scientific">Friedmanniomyces endolithicus</name>
    <dbReference type="NCBI Taxonomy" id="329885"/>
    <lineage>
        <taxon>Eukaryota</taxon>
        <taxon>Fungi</taxon>
        <taxon>Dikarya</taxon>
        <taxon>Ascomycota</taxon>
        <taxon>Pezizomycotina</taxon>
        <taxon>Dothideomycetes</taxon>
        <taxon>Dothideomycetidae</taxon>
        <taxon>Mycosphaerellales</taxon>
        <taxon>Teratosphaeriaceae</taxon>
        <taxon>Friedmanniomyces</taxon>
    </lineage>
</organism>
<dbReference type="OrthoDB" id="3904609at2759"/>
<feature type="region of interest" description="Disordered" evidence="1">
    <location>
        <begin position="88"/>
        <end position="114"/>
    </location>
</feature>
<reference evidence="2 3" key="1">
    <citation type="submission" date="2017-03" db="EMBL/GenBank/DDBJ databases">
        <title>Genomes of endolithic fungi from Antarctica.</title>
        <authorList>
            <person name="Coleine C."/>
            <person name="Masonjones S."/>
            <person name="Stajich J.E."/>
        </authorList>
    </citation>
    <scope>NUCLEOTIDE SEQUENCE [LARGE SCALE GENOMIC DNA]</scope>
    <source>
        <strain evidence="2 3">CCFEE 5311</strain>
    </source>
</reference>
<dbReference type="EMBL" id="NAJP01000013">
    <property type="protein sequence ID" value="TKA44872.1"/>
    <property type="molecule type" value="Genomic_DNA"/>
</dbReference>
<comment type="caution">
    <text evidence="2">The sequence shown here is derived from an EMBL/GenBank/DDBJ whole genome shotgun (WGS) entry which is preliminary data.</text>
</comment>
<evidence type="ECO:0000313" key="2">
    <source>
        <dbReference type="EMBL" id="TKA44872.1"/>
    </source>
</evidence>
<feature type="compositionally biased region" description="Acidic residues" evidence="1">
    <location>
        <begin position="99"/>
        <end position="114"/>
    </location>
</feature>
<evidence type="ECO:0000313" key="3">
    <source>
        <dbReference type="Proteomes" id="UP000310066"/>
    </source>
</evidence>
<evidence type="ECO:0000256" key="1">
    <source>
        <dbReference type="SAM" id="MobiDB-lite"/>
    </source>
</evidence>
<gene>
    <name evidence="2" type="ORF">B0A54_03162</name>
</gene>
<protein>
    <submittedName>
        <fullName evidence="2">Uncharacterized protein</fullName>
    </submittedName>
</protein>
<accession>A0A4U0V8V7</accession>
<sequence>MPSPTRRHRRHRSFEDTERPHPLLWYLAGGRLRFDRPGYGVPTAATLRERRIVERENRGIVGFWGTVAGFRGVRRTRGELAEVCGRIGVAEGGGKGGGDGDEGGGDGEEGAGEE</sequence>
<dbReference type="AlphaFoldDB" id="A0A4U0V8V7"/>
<proteinExistence type="predicted"/>
<dbReference type="Proteomes" id="UP000310066">
    <property type="component" value="Unassembled WGS sequence"/>
</dbReference>
<name>A0A4U0V8V7_9PEZI</name>